<evidence type="ECO:0000256" key="2">
    <source>
        <dbReference type="ARBA" id="ARBA00007613"/>
    </source>
</evidence>
<dbReference type="AlphaFoldDB" id="A0A2T7BMI4"/>
<evidence type="ECO:0000313" key="8">
    <source>
        <dbReference type="EMBL" id="PUZ28893.1"/>
    </source>
</evidence>
<dbReference type="Proteomes" id="UP000244450">
    <property type="component" value="Unassembled WGS sequence"/>
</dbReference>
<reference evidence="8 9" key="1">
    <citation type="submission" date="2018-04" db="EMBL/GenBank/DDBJ databases">
        <title>Chitinophaga fuyangensis sp. nov., isolated from soil in a chemical factory.</title>
        <authorList>
            <person name="Chen K."/>
        </authorList>
    </citation>
    <scope>NUCLEOTIDE SEQUENCE [LARGE SCALE GENOMIC DNA]</scope>
    <source>
        <strain evidence="8 9">LY-1</strain>
    </source>
</reference>
<keyword evidence="4" id="KW-1134">Transmembrane beta strand</keyword>
<name>A0A2T7BMI4_9BACT</name>
<proteinExistence type="inferred from homology"/>
<protein>
    <submittedName>
        <fullName evidence="8">TolC family protein</fullName>
    </submittedName>
</protein>
<evidence type="ECO:0000256" key="3">
    <source>
        <dbReference type="ARBA" id="ARBA00022448"/>
    </source>
</evidence>
<evidence type="ECO:0000256" key="7">
    <source>
        <dbReference type="ARBA" id="ARBA00023237"/>
    </source>
</evidence>
<gene>
    <name evidence="8" type="ORF">DCC81_05290</name>
</gene>
<dbReference type="GO" id="GO:0015562">
    <property type="term" value="F:efflux transmembrane transporter activity"/>
    <property type="evidence" value="ECO:0007669"/>
    <property type="project" value="InterPro"/>
</dbReference>
<dbReference type="SUPFAM" id="SSF56954">
    <property type="entry name" value="Outer membrane efflux proteins (OEP)"/>
    <property type="match status" value="1"/>
</dbReference>
<dbReference type="EMBL" id="QCYK01000001">
    <property type="protein sequence ID" value="PUZ28893.1"/>
    <property type="molecule type" value="Genomic_DNA"/>
</dbReference>
<evidence type="ECO:0000256" key="4">
    <source>
        <dbReference type="ARBA" id="ARBA00022452"/>
    </source>
</evidence>
<evidence type="ECO:0000256" key="5">
    <source>
        <dbReference type="ARBA" id="ARBA00022692"/>
    </source>
</evidence>
<dbReference type="GO" id="GO:0015288">
    <property type="term" value="F:porin activity"/>
    <property type="evidence" value="ECO:0007669"/>
    <property type="project" value="TreeGrafter"/>
</dbReference>
<comment type="subcellular location">
    <subcellularLocation>
        <location evidence="1">Cell outer membrane</location>
    </subcellularLocation>
</comment>
<dbReference type="GO" id="GO:1990281">
    <property type="term" value="C:efflux pump complex"/>
    <property type="evidence" value="ECO:0007669"/>
    <property type="project" value="TreeGrafter"/>
</dbReference>
<dbReference type="OrthoDB" id="9771205at2"/>
<dbReference type="PANTHER" id="PTHR30026">
    <property type="entry name" value="OUTER MEMBRANE PROTEIN TOLC"/>
    <property type="match status" value="1"/>
</dbReference>
<comment type="caution">
    <text evidence="8">The sequence shown here is derived from an EMBL/GenBank/DDBJ whole genome shotgun (WGS) entry which is preliminary data.</text>
</comment>
<sequence length="483" mass="55742">MMRKRKKPPPVMKRRQPLHMHKFLNGFIRMKYVRYIFFTFFVLMQGFAHAQSDSLSNKAPGNNSNILTLDQAIDLALLNNYDIRLAKNVFDVAANDYAYRNFLFTPTLNANAANLWNSNTSKQKFETGPPSNRNNIHSPNVQAQLQLNWKLFDGMRMFATRNKLEAINNLGETNVKVQLINTISRVIRTYYNVVQEKQQLRAIQEQMSISEERVKLSDAKFTTGLGPKTDLLQAKVDYNAQKAAYLRQLTVIDQTKDTLNQVMAARPANNVSYEVEEIIPINMDLSFGDLESGMNKNSLDIKSAAQNVEVYKYAMKEYKGNLYPQLYFNSAYNFSRTIYSQPTNQFSPISNLNRGYNYGFTLNVPIFNGFSARQQYQDAKLNVEYYQLNLENVRTKLALDLNNSFKDYEYYKQALSLEQENLELAKENAMVALERFKQGVSTTIEVKQAQQSLEDSQYRLIQARFNAKVAETELLRLKGELLK</sequence>
<accession>A0A2T7BMI4</accession>
<keyword evidence="3" id="KW-0813">Transport</keyword>
<keyword evidence="5" id="KW-0812">Transmembrane</keyword>
<dbReference type="PANTHER" id="PTHR30026:SF20">
    <property type="entry name" value="OUTER MEMBRANE PROTEIN TOLC"/>
    <property type="match status" value="1"/>
</dbReference>
<organism evidence="8 9">
    <name type="scientific">Chitinophaga parva</name>
    <dbReference type="NCBI Taxonomy" id="2169414"/>
    <lineage>
        <taxon>Bacteria</taxon>
        <taxon>Pseudomonadati</taxon>
        <taxon>Bacteroidota</taxon>
        <taxon>Chitinophagia</taxon>
        <taxon>Chitinophagales</taxon>
        <taxon>Chitinophagaceae</taxon>
        <taxon>Chitinophaga</taxon>
    </lineage>
</organism>
<evidence type="ECO:0000256" key="1">
    <source>
        <dbReference type="ARBA" id="ARBA00004442"/>
    </source>
</evidence>
<keyword evidence="6" id="KW-0472">Membrane</keyword>
<dbReference type="Gene3D" id="1.20.1600.10">
    <property type="entry name" value="Outer membrane efflux proteins (OEP)"/>
    <property type="match status" value="1"/>
</dbReference>
<keyword evidence="9" id="KW-1185">Reference proteome</keyword>
<comment type="similarity">
    <text evidence="2">Belongs to the outer membrane factor (OMF) (TC 1.B.17) family.</text>
</comment>
<dbReference type="Pfam" id="PF02321">
    <property type="entry name" value="OEP"/>
    <property type="match status" value="2"/>
</dbReference>
<evidence type="ECO:0000256" key="6">
    <source>
        <dbReference type="ARBA" id="ARBA00023136"/>
    </source>
</evidence>
<evidence type="ECO:0000313" key="9">
    <source>
        <dbReference type="Proteomes" id="UP000244450"/>
    </source>
</evidence>
<dbReference type="InterPro" id="IPR003423">
    <property type="entry name" value="OMP_efflux"/>
</dbReference>
<dbReference type="InterPro" id="IPR051906">
    <property type="entry name" value="TolC-like"/>
</dbReference>
<keyword evidence="7" id="KW-0998">Cell outer membrane</keyword>
<dbReference type="GO" id="GO:0009279">
    <property type="term" value="C:cell outer membrane"/>
    <property type="evidence" value="ECO:0007669"/>
    <property type="project" value="UniProtKB-SubCell"/>
</dbReference>